<dbReference type="Proteomes" id="UP000823933">
    <property type="component" value="Unassembled WGS sequence"/>
</dbReference>
<comment type="caution">
    <text evidence="2">The sequence shown here is derived from an EMBL/GenBank/DDBJ whole genome shotgun (WGS) entry which is preliminary data.</text>
</comment>
<dbReference type="Pfam" id="PF13302">
    <property type="entry name" value="Acetyltransf_3"/>
    <property type="match status" value="1"/>
</dbReference>
<evidence type="ECO:0000313" key="2">
    <source>
        <dbReference type="EMBL" id="HIW08185.1"/>
    </source>
</evidence>
<gene>
    <name evidence="2" type="ORF">H9890_02135</name>
</gene>
<reference evidence="2" key="2">
    <citation type="submission" date="2021-04" db="EMBL/GenBank/DDBJ databases">
        <authorList>
            <person name="Gilroy R."/>
        </authorList>
    </citation>
    <scope>NUCLEOTIDE SEQUENCE</scope>
    <source>
        <strain evidence="2">ChiHcolR34-3080</strain>
    </source>
</reference>
<dbReference type="PANTHER" id="PTHR43792">
    <property type="entry name" value="GNAT FAMILY, PUTATIVE (AFU_ORTHOLOGUE AFUA_3G00765)-RELATED-RELATED"/>
    <property type="match status" value="1"/>
</dbReference>
<sequence>MRHVGTQEIETPRLLLRRLTPADAPAMYRNWANDPAVTRYLRWEPHKDENETFALLTAWEELYQNPDYYQWCMVEKSTGEVFGAISLTVSCCSEPEALQAWQERGADLTDGVWEPGYCIGRAWWDKGYTTEALNAVVDYWFTRTDSTWLACYHALGNPASGAVMQKAGFVYSHDATYHKFDGTPVPCRTYLLTREAWQERKDTL</sequence>
<proteinExistence type="predicted"/>
<dbReference type="Gene3D" id="3.40.630.30">
    <property type="match status" value="1"/>
</dbReference>
<feature type="domain" description="N-acetyltransferase" evidence="1">
    <location>
        <begin position="13"/>
        <end position="170"/>
    </location>
</feature>
<dbReference type="AlphaFoldDB" id="A0A9D1Q7F6"/>
<dbReference type="SUPFAM" id="SSF55729">
    <property type="entry name" value="Acyl-CoA N-acyltransferases (Nat)"/>
    <property type="match status" value="1"/>
</dbReference>
<dbReference type="InterPro" id="IPR000182">
    <property type="entry name" value="GNAT_dom"/>
</dbReference>
<dbReference type="GO" id="GO:0016747">
    <property type="term" value="F:acyltransferase activity, transferring groups other than amino-acyl groups"/>
    <property type="evidence" value="ECO:0007669"/>
    <property type="project" value="InterPro"/>
</dbReference>
<dbReference type="InterPro" id="IPR016181">
    <property type="entry name" value="Acyl_CoA_acyltransferase"/>
</dbReference>
<reference evidence="2" key="1">
    <citation type="journal article" date="2021" name="PeerJ">
        <title>Extensive microbial diversity within the chicken gut microbiome revealed by metagenomics and culture.</title>
        <authorList>
            <person name="Gilroy R."/>
            <person name="Ravi A."/>
            <person name="Getino M."/>
            <person name="Pursley I."/>
            <person name="Horton D.L."/>
            <person name="Alikhan N.F."/>
            <person name="Baker D."/>
            <person name="Gharbi K."/>
            <person name="Hall N."/>
            <person name="Watson M."/>
            <person name="Adriaenssens E.M."/>
            <person name="Foster-Nyarko E."/>
            <person name="Jarju S."/>
            <person name="Secka A."/>
            <person name="Antonio M."/>
            <person name="Oren A."/>
            <person name="Chaudhuri R.R."/>
            <person name="La Ragione R."/>
            <person name="Hildebrand F."/>
            <person name="Pallen M.J."/>
        </authorList>
    </citation>
    <scope>NUCLEOTIDE SEQUENCE</scope>
    <source>
        <strain evidence="2">ChiHcolR34-3080</strain>
    </source>
</reference>
<protein>
    <submittedName>
        <fullName evidence="2">GNAT family N-acetyltransferase</fullName>
    </submittedName>
</protein>
<evidence type="ECO:0000259" key="1">
    <source>
        <dbReference type="Pfam" id="PF13302"/>
    </source>
</evidence>
<dbReference type="InterPro" id="IPR051531">
    <property type="entry name" value="N-acetyltransferase"/>
</dbReference>
<evidence type="ECO:0000313" key="3">
    <source>
        <dbReference type="Proteomes" id="UP000823933"/>
    </source>
</evidence>
<organism evidence="2 3">
    <name type="scientific">Candidatus Faecalibacterium intestinigallinarum</name>
    <dbReference type="NCBI Taxonomy" id="2838581"/>
    <lineage>
        <taxon>Bacteria</taxon>
        <taxon>Bacillati</taxon>
        <taxon>Bacillota</taxon>
        <taxon>Clostridia</taxon>
        <taxon>Eubacteriales</taxon>
        <taxon>Oscillospiraceae</taxon>
        <taxon>Faecalibacterium</taxon>
    </lineage>
</organism>
<accession>A0A9D1Q7F6</accession>
<dbReference type="EMBL" id="DXHQ01000025">
    <property type="protein sequence ID" value="HIW08185.1"/>
    <property type="molecule type" value="Genomic_DNA"/>
</dbReference>
<name>A0A9D1Q7F6_9FIRM</name>